<accession>A0A4R5WJD5</accession>
<dbReference type="Proteomes" id="UP001229081">
    <property type="component" value="Unassembled WGS sequence"/>
</dbReference>
<dbReference type="InterPro" id="IPR021994">
    <property type="entry name" value="DUF3592"/>
</dbReference>
<dbReference type="Pfam" id="PF12158">
    <property type="entry name" value="DUF3592"/>
    <property type="match status" value="1"/>
</dbReference>
<feature type="transmembrane region" description="Helical" evidence="1">
    <location>
        <begin position="6"/>
        <end position="25"/>
    </location>
</feature>
<dbReference type="RefSeq" id="WP_133436271.1">
    <property type="nucleotide sequence ID" value="NZ_JAUFSA010000001.1"/>
</dbReference>
<comment type="caution">
    <text evidence="3">The sequence shown here is derived from an EMBL/GenBank/DDBJ whole genome shotgun (WGS) entry which is preliminary data.</text>
</comment>
<name>A0A4R5WJD5_9MYCO</name>
<sequence length="154" mass="17102">MHDWPYLIVGAVFVAAGVSALIWIIRLIRLSQGARTWPTVPAFVTRSEIVEFKDSEGNASYHLDATYRYEVEGVKHWGGFRPSGKSKSDCAELLKRYAVGTEVEVRYDPADSATSSLALGDGKSDWEDMVPFLLFVSVLIVAGIWISFTTLQNL</sequence>
<protein>
    <submittedName>
        <fullName evidence="3">DUF3592 domain-containing protein</fullName>
    </submittedName>
</protein>
<keyword evidence="1" id="KW-0472">Membrane</keyword>
<reference evidence="3" key="1">
    <citation type="submission" date="2023-06" db="EMBL/GenBank/DDBJ databases">
        <title>Identification of two novel mycobacterium reveal diversities and complexities of Mycobacterium gordonae clade.</title>
        <authorList>
            <person name="Matsumoto Y."/>
            <person name="Nakamura S."/>
            <person name="Motooka D."/>
            <person name="Fukushima K."/>
        </authorList>
    </citation>
    <scope>NUCLEOTIDE SEQUENCE</scope>
    <source>
        <strain evidence="3">TY812</strain>
    </source>
</reference>
<organism evidence="3 4">
    <name type="scientific">Mycobacterium paragordonae</name>
    <dbReference type="NCBI Taxonomy" id="1389713"/>
    <lineage>
        <taxon>Bacteria</taxon>
        <taxon>Bacillati</taxon>
        <taxon>Actinomycetota</taxon>
        <taxon>Actinomycetes</taxon>
        <taxon>Mycobacteriales</taxon>
        <taxon>Mycobacteriaceae</taxon>
        <taxon>Mycobacterium</taxon>
    </lineage>
</organism>
<dbReference type="EMBL" id="JAUFSA010000001">
    <property type="protein sequence ID" value="MDP7737343.1"/>
    <property type="molecule type" value="Genomic_DNA"/>
</dbReference>
<evidence type="ECO:0000259" key="2">
    <source>
        <dbReference type="Pfam" id="PF12158"/>
    </source>
</evidence>
<keyword evidence="1" id="KW-1133">Transmembrane helix</keyword>
<evidence type="ECO:0000313" key="4">
    <source>
        <dbReference type="Proteomes" id="UP001229081"/>
    </source>
</evidence>
<proteinExistence type="predicted"/>
<feature type="transmembrane region" description="Helical" evidence="1">
    <location>
        <begin position="129"/>
        <end position="148"/>
    </location>
</feature>
<keyword evidence="1" id="KW-0812">Transmembrane</keyword>
<evidence type="ECO:0000256" key="1">
    <source>
        <dbReference type="SAM" id="Phobius"/>
    </source>
</evidence>
<gene>
    <name evidence="3" type="ORF">QXL92_21595</name>
</gene>
<evidence type="ECO:0000313" key="3">
    <source>
        <dbReference type="EMBL" id="MDP7737343.1"/>
    </source>
</evidence>
<dbReference type="AlphaFoldDB" id="A0A4R5WJD5"/>
<feature type="domain" description="DUF3592" evidence="2">
    <location>
        <begin position="40"/>
        <end position="119"/>
    </location>
</feature>